<organism evidence="2 3">
    <name type="scientific">Sodaliphilus pleomorphus</name>
    <dbReference type="NCBI Taxonomy" id="2606626"/>
    <lineage>
        <taxon>Bacteria</taxon>
        <taxon>Pseudomonadati</taxon>
        <taxon>Bacteroidota</taxon>
        <taxon>Bacteroidia</taxon>
        <taxon>Bacteroidales</taxon>
        <taxon>Muribaculaceae</taxon>
        <taxon>Sodaliphilus</taxon>
    </lineage>
</organism>
<dbReference type="EMBL" id="VULT01000020">
    <property type="protein sequence ID" value="MSS18406.1"/>
    <property type="molecule type" value="Genomic_DNA"/>
</dbReference>
<dbReference type="SUPFAM" id="SSF55166">
    <property type="entry name" value="Hedgehog/DD-peptidase"/>
    <property type="match status" value="1"/>
</dbReference>
<gene>
    <name evidence="2" type="ORF">FYJ29_11640</name>
</gene>
<dbReference type="RefSeq" id="WP_154327414.1">
    <property type="nucleotide sequence ID" value="NZ_CP045696.1"/>
</dbReference>
<dbReference type="Pfam" id="PF08291">
    <property type="entry name" value="Peptidase_M15_3"/>
    <property type="match status" value="1"/>
</dbReference>
<feature type="domain" description="Peptidase M15A C-terminal" evidence="1">
    <location>
        <begin position="2"/>
        <end position="101"/>
    </location>
</feature>
<evidence type="ECO:0000313" key="3">
    <source>
        <dbReference type="Proteomes" id="UP000483362"/>
    </source>
</evidence>
<accession>A0A6L5XFX6</accession>
<sequence length="133" mass="14901">MKYFTLDELTRSRTATRLGIDNTPTTEATACLKLLVEHVLDPLRQAWGRPIAVTSGYRCPQLNKAVGGVPGSQHLLGQAADIVAGSPRDNARLYKLLQQLRLPVDQAIDEYGHQWLHVSYGPRNRRSYFSIDN</sequence>
<name>A0A6L5XFX6_9BACT</name>
<dbReference type="AlphaFoldDB" id="A0A6L5XFX6"/>
<keyword evidence="3" id="KW-1185">Reference proteome</keyword>
<reference evidence="2 3" key="1">
    <citation type="submission" date="2019-08" db="EMBL/GenBank/DDBJ databases">
        <title>In-depth cultivation of the pig gut microbiome towards novel bacterial diversity and tailored functional studies.</title>
        <authorList>
            <person name="Wylensek D."/>
            <person name="Hitch T.C.A."/>
            <person name="Clavel T."/>
        </authorList>
    </citation>
    <scope>NUCLEOTIDE SEQUENCE [LARGE SCALE GENOMIC DNA]</scope>
    <source>
        <strain evidence="2 3">Oil-RF-744-WCA-WT-10</strain>
    </source>
</reference>
<protein>
    <submittedName>
        <fullName evidence="2">Peptidase M15</fullName>
    </submittedName>
</protein>
<dbReference type="Gene3D" id="3.30.1380.10">
    <property type="match status" value="1"/>
</dbReference>
<evidence type="ECO:0000259" key="1">
    <source>
        <dbReference type="Pfam" id="PF08291"/>
    </source>
</evidence>
<dbReference type="InterPro" id="IPR009045">
    <property type="entry name" value="Zn_M74/Hedgehog-like"/>
</dbReference>
<dbReference type="Proteomes" id="UP000483362">
    <property type="component" value="Unassembled WGS sequence"/>
</dbReference>
<dbReference type="InterPro" id="IPR013230">
    <property type="entry name" value="Peptidase_M15A_C"/>
</dbReference>
<comment type="caution">
    <text evidence="2">The sequence shown here is derived from an EMBL/GenBank/DDBJ whole genome shotgun (WGS) entry which is preliminary data.</text>
</comment>
<proteinExistence type="predicted"/>
<evidence type="ECO:0000313" key="2">
    <source>
        <dbReference type="EMBL" id="MSS18406.1"/>
    </source>
</evidence>